<evidence type="ECO:0000313" key="1">
    <source>
        <dbReference type="EMBL" id="NDP49380.1"/>
    </source>
</evidence>
<evidence type="ECO:0000313" key="2">
    <source>
        <dbReference type="Proteomes" id="UP000483432"/>
    </source>
</evidence>
<protein>
    <submittedName>
        <fullName evidence="1">Uncharacterized protein</fullName>
    </submittedName>
</protein>
<dbReference type="AlphaFoldDB" id="A0A7C9TAT4"/>
<gene>
    <name evidence="1" type="ORF">GZ085_13545</name>
</gene>
<dbReference type="Proteomes" id="UP000483432">
    <property type="component" value="Unassembled WGS sequence"/>
</dbReference>
<reference evidence="1 2" key="1">
    <citation type="submission" date="2019-09" db="EMBL/GenBank/DDBJ databases">
        <title>H2 Metabolism Revealed by Metagenomic Analysis in Subglacial Sediment of East Antarctica.</title>
        <authorList>
            <person name="Yang Z."/>
            <person name="Zhang Y."/>
            <person name="Lv Y."/>
            <person name="Yan W."/>
            <person name="Xiao X."/>
            <person name="Sun B."/>
            <person name="Ma H."/>
        </authorList>
    </citation>
    <scope>NUCLEOTIDE SEQUENCE [LARGE SCALE GENOMIC DNA]</scope>
    <source>
        <strain evidence="1">Bin2_2</strain>
    </source>
</reference>
<comment type="caution">
    <text evidence="1">The sequence shown here is derived from an EMBL/GenBank/DDBJ whole genome shotgun (WGS) entry which is preliminary data.</text>
</comment>
<organism evidence="1 2">
    <name type="scientific">Sulfuriferula multivorans</name>
    <dbReference type="NCBI Taxonomy" id="1559896"/>
    <lineage>
        <taxon>Bacteria</taxon>
        <taxon>Pseudomonadati</taxon>
        <taxon>Pseudomonadota</taxon>
        <taxon>Betaproteobacteria</taxon>
        <taxon>Nitrosomonadales</taxon>
        <taxon>Sulfuricellaceae</taxon>
        <taxon>Sulfuriferula</taxon>
    </lineage>
</organism>
<accession>A0A7C9TAT4</accession>
<proteinExistence type="predicted"/>
<sequence>MLVPTVETTRPALVGKAAMLSMTRQQAYEISIHARLNPAGIGKTAPAWQPVGLKGNRLQIRLSGSYFATFLVNRTTIDLQKRQNLPSPSRIFATIF</sequence>
<dbReference type="EMBL" id="JAAFGW010000261">
    <property type="protein sequence ID" value="NDP49380.1"/>
    <property type="molecule type" value="Genomic_DNA"/>
</dbReference>
<name>A0A7C9TAT4_9PROT</name>